<dbReference type="Proteomes" id="UP000548476">
    <property type="component" value="Unassembled WGS sequence"/>
</dbReference>
<dbReference type="EMBL" id="JACHGT010000002">
    <property type="protein sequence ID" value="MBB6033165.1"/>
    <property type="molecule type" value="Genomic_DNA"/>
</dbReference>
<dbReference type="GO" id="GO:0010181">
    <property type="term" value="F:FMN binding"/>
    <property type="evidence" value="ECO:0007669"/>
    <property type="project" value="TreeGrafter"/>
</dbReference>
<accession>A0A841FCN2</accession>
<comment type="caution">
    <text evidence="2">The sequence shown here is derived from an EMBL/GenBank/DDBJ whole genome shotgun (WGS) entry which is preliminary data.</text>
</comment>
<proteinExistence type="predicted"/>
<reference evidence="2 3" key="1">
    <citation type="submission" date="2020-08" db="EMBL/GenBank/DDBJ databases">
        <title>Genomic Encyclopedia of Type Strains, Phase IV (KMG-IV): sequencing the most valuable type-strain genomes for metagenomic binning, comparative biology and taxonomic classification.</title>
        <authorList>
            <person name="Goeker M."/>
        </authorList>
    </citation>
    <scope>NUCLEOTIDE SEQUENCE [LARGE SCALE GENOMIC DNA]</scope>
    <source>
        <strain evidence="2 3">YIM 65646</strain>
    </source>
</reference>
<evidence type="ECO:0000259" key="1">
    <source>
        <dbReference type="Pfam" id="PF03358"/>
    </source>
</evidence>
<protein>
    <submittedName>
        <fullName evidence="2">NAD(P)H-dependent FMN reductase</fullName>
    </submittedName>
</protein>
<dbReference type="RefSeq" id="WP_184786061.1">
    <property type="nucleotide sequence ID" value="NZ_BONT01000023.1"/>
</dbReference>
<dbReference type="InterPro" id="IPR029039">
    <property type="entry name" value="Flavoprotein-like_sf"/>
</dbReference>
<dbReference type="PANTHER" id="PTHR30543">
    <property type="entry name" value="CHROMATE REDUCTASE"/>
    <property type="match status" value="1"/>
</dbReference>
<evidence type="ECO:0000313" key="3">
    <source>
        <dbReference type="Proteomes" id="UP000548476"/>
    </source>
</evidence>
<keyword evidence="3" id="KW-1185">Reference proteome</keyword>
<dbReference type="Pfam" id="PF03358">
    <property type="entry name" value="FMN_red"/>
    <property type="match status" value="1"/>
</dbReference>
<dbReference type="GO" id="GO:0005829">
    <property type="term" value="C:cytosol"/>
    <property type="evidence" value="ECO:0007669"/>
    <property type="project" value="TreeGrafter"/>
</dbReference>
<organism evidence="2 3">
    <name type="scientific">Phytomonospora endophytica</name>
    <dbReference type="NCBI Taxonomy" id="714109"/>
    <lineage>
        <taxon>Bacteria</taxon>
        <taxon>Bacillati</taxon>
        <taxon>Actinomycetota</taxon>
        <taxon>Actinomycetes</taxon>
        <taxon>Micromonosporales</taxon>
        <taxon>Micromonosporaceae</taxon>
        <taxon>Phytomonospora</taxon>
    </lineage>
</organism>
<name>A0A841FCN2_9ACTN</name>
<dbReference type="Gene3D" id="3.40.50.360">
    <property type="match status" value="1"/>
</dbReference>
<dbReference type="GO" id="GO:0016491">
    <property type="term" value="F:oxidoreductase activity"/>
    <property type="evidence" value="ECO:0007669"/>
    <property type="project" value="InterPro"/>
</dbReference>
<dbReference type="SUPFAM" id="SSF52218">
    <property type="entry name" value="Flavoproteins"/>
    <property type="match status" value="1"/>
</dbReference>
<dbReference type="AlphaFoldDB" id="A0A841FCN2"/>
<evidence type="ECO:0000313" key="2">
    <source>
        <dbReference type="EMBL" id="MBB6033165.1"/>
    </source>
</evidence>
<dbReference type="InterPro" id="IPR050712">
    <property type="entry name" value="NAD(P)H-dep_reductase"/>
</dbReference>
<sequence>MRLHVIVASTRPTRSADRVAPWVARRASEHADFDVEVLDLRDWPLPFFQEHFGSLGDPADPSYSDPAVKRWVGKIAEADAYLVVTPEYNRSVPATLKNAFDSVFASSAFRNKPIAAVGYSTGVAGGSRAVEHLAQIAIAAEMAPLRSSVVIPSVLTAFTDGEPREPMAEASLTVLLDDLAWWSSTLKRARDEGELPLAVMRVQAALAAN</sequence>
<gene>
    <name evidence="2" type="ORF">HNR73_001012</name>
</gene>
<feature type="domain" description="NADPH-dependent FMN reductase-like" evidence="1">
    <location>
        <begin position="1"/>
        <end position="152"/>
    </location>
</feature>
<dbReference type="PANTHER" id="PTHR30543:SF21">
    <property type="entry name" value="NAD(P)H-DEPENDENT FMN REDUCTASE LOT6"/>
    <property type="match status" value="1"/>
</dbReference>
<dbReference type="InterPro" id="IPR005025">
    <property type="entry name" value="FMN_Rdtase-like_dom"/>
</dbReference>